<comment type="caution">
    <text evidence="2">The sequence shown here is derived from an EMBL/GenBank/DDBJ whole genome shotgun (WGS) entry which is preliminary data.</text>
</comment>
<dbReference type="OrthoDB" id="8255086at2"/>
<feature type="compositionally biased region" description="Low complexity" evidence="1">
    <location>
        <begin position="33"/>
        <end position="46"/>
    </location>
</feature>
<name>A0A0R3KGH5_9BRAD</name>
<dbReference type="EMBL" id="LLXZ01000215">
    <property type="protein sequence ID" value="KRQ94723.1"/>
    <property type="molecule type" value="Genomic_DNA"/>
</dbReference>
<gene>
    <name evidence="2" type="ORF">CQ12_04115</name>
</gene>
<evidence type="ECO:0000313" key="2">
    <source>
        <dbReference type="EMBL" id="KRQ94723.1"/>
    </source>
</evidence>
<sequence>MSTDDEIDRSLVEFAQKVVAIPKGIAHEAHSEQPPQDAPDASSAAAKIGSQSLPPSLPHSKQADPDAQLTNAVGKQLRNADEIAGLIMKSLRAIDGCPTRRFVVTVYGSNSWNAMLMIRPEAGPRINRELWRCRVQEIGVRLRNDFDVADTSIISTSGSS</sequence>
<dbReference type="AlphaFoldDB" id="A0A0R3KGH5"/>
<reference evidence="2 3" key="1">
    <citation type="submission" date="2014-03" db="EMBL/GenBank/DDBJ databases">
        <title>Bradyrhizobium valentinum sp. nov., isolated from effective nodules of Lupinus mariae-josephae, a lupine endemic of basic-lime soils in Eastern Spain.</title>
        <authorList>
            <person name="Duran D."/>
            <person name="Rey L."/>
            <person name="Navarro A."/>
            <person name="Busquets A."/>
            <person name="Imperial J."/>
            <person name="Ruiz-Argueso T."/>
        </authorList>
    </citation>
    <scope>NUCLEOTIDE SEQUENCE [LARGE SCALE GENOMIC DNA]</scope>
    <source>
        <strain evidence="2 3">PAC68</strain>
    </source>
</reference>
<organism evidence="2 3">
    <name type="scientific">Bradyrhizobium jicamae</name>
    <dbReference type="NCBI Taxonomy" id="280332"/>
    <lineage>
        <taxon>Bacteria</taxon>
        <taxon>Pseudomonadati</taxon>
        <taxon>Pseudomonadota</taxon>
        <taxon>Alphaproteobacteria</taxon>
        <taxon>Hyphomicrobiales</taxon>
        <taxon>Nitrobacteraceae</taxon>
        <taxon>Bradyrhizobium</taxon>
    </lineage>
</organism>
<dbReference type="STRING" id="280332.CQ12_04115"/>
<accession>A0A0R3KGH5</accession>
<keyword evidence="3" id="KW-1185">Reference proteome</keyword>
<evidence type="ECO:0000256" key="1">
    <source>
        <dbReference type="SAM" id="MobiDB-lite"/>
    </source>
</evidence>
<feature type="region of interest" description="Disordered" evidence="1">
    <location>
        <begin position="25"/>
        <end position="67"/>
    </location>
</feature>
<evidence type="ECO:0000313" key="3">
    <source>
        <dbReference type="Proteomes" id="UP000050863"/>
    </source>
</evidence>
<protein>
    <submittedName>
        <fullName evidence="2">Uncharacterized protein</fullName>
    </submittedName>
</protein>
<dbReference type="RefSeq" id="WP_057840195.1">
    <property type="nucleotide sequence ID" value="NZ_LLXZ01000215.1"/>
</dbReference>
<proteinExistence type="predicted"/>
<dbReference type="Proteomes" id="UP000050863">
    <property type="component" value="Unassembled WGS sequence"/>
</dbReference>